<organism evidence="3 4">
    <name type="scientific">Stemphylium lycopersici</name>
    <name type="common">Tomato gray leaf spot disease fungus</name>
    <name type="synonym">Thyrospora lycopersici</name>
    <dbReference type="NCBI Taxonomy" id="183478"/>
    <lineage>
        <taxon>Eukaryota</taxon>
        <taxon>Fungi</taxon>
        <taxon>Dikarya</taxon>
        <taxon>Ascomycota</taxon>
        <taxon>Pezizomycotina</taxon>
        <taxon>Dothideomycetes</taxon>
        <taxon>Pleosporomycetidae</taxon>
        <taxon>Pleosporales</taxon>
        <taxon>Pleosporineae</taxon>
        <taxon>Pleosporaceae</taxon>
        <taxon>Stemphylium</taxon>
    </lineage>
</organism>
<evidence type="ECO:0000313" key="3">
    <source>
        <dbReference type="EMBL" id="RAR14443.1"/>
    </source>
</evidence>
<name>A0A364NB87_STELY</name>
<feature type="domain" description="J" evidence="2">
    <location>
        <begin position="351"/>
        <end position="418"/>
    </location>
</feature>
<gene>
    <name evidence="3" type="ORF">DDE83_002211</name>
</gene>
<keyword evidence="4" id="KW-1185">Reference proteome</keyword>
<comment type="caution">
    <text evidence="3">The sequence shown here is derived from an EMBL/GenBank/DDBJ whole genome shotgun (WGS) entry which is preliminary data.</text>
</comment>
<dbReference type="SMART" id="SM00271">
    <property type="entry name" value="DnaJ"/>
    <property type="match status" value="1"/>
</dbReference>
<feature type="compositionally biased region" description="Polar residues" evidence="1">
    <location>
        <begin position="143"/>
        <end position="158"/>
    </location>
</feature>
<proteinExistence type="predicted"/>
<dbReference type="SUPFAM" id="SSF46565">
    <property type="entry name" value="Chaperone J-domain"/>
    <property type="match status" value="1"/>
</dbReference>
<feature type="compositionally biased region" description="Basic and acidic residues" evidence="1">
    <location>
        <begin position="103"/>
        <end position="121"/>
    </location>
</feature>
<evidence type="ECO:0000313" key="4">
    <source>
        <dbReference type="Proteomes" id="UP000249619"/>
    </source>
</evidence>
<dbReference type="PRINTS" id="PR00625">
    <property type="entry name" value="JDOMAIN"/>
</dbReference>
<feature type="region of interest" description="Disordered" evidence="1">
    <location>
        <begin position="62"/>
        <end position="192"/>
    </location>
</feature>
<dbReference type="PANTHER" id="PTHR24074">
    <property type="entry name" value="CO-CHAPERONE PROTEIN DJLA"/>
    <property type="match status" value="1"/>
</dbReference>
<dbReference type="Pfam" id="PF00226">
    <property type="entry name" value="DnaJ"/>
    <property type="match status" value="1"/>
</dbReference>
<feature type="compositionally biased region" description="Basic and acidic residues" evidence="1">
    <location>
        <begin position="176"/>
        <end position="192"/>
    </location>
</feature>
<evidence type="ECO:0000259" key="2">
    <source>
        <dbReference type="PROSITE" id="PS50076"/>
    </source>
</evidence>
<feature type="region of interest" description="Disordered" evidence="1">
    <location>
        <begin position="304"/>
        <end position="351"/>
    </location>
</feature>
<dbReference type="InterPro" id="IPR050817">
    <property type="entry name" value="DjlA_DnaK_co-chaperone"/>
</dbReference>
<dbReference type="EMBL" id="QGDH01000022">
    <property type="protein sequence ID" value="RAR14443.1"/>
    <property type="molecule type" value="Genomic_DNA"/>
</dbReference>
<protein>
    <submittedName>
        <fullName evidence="3">DnaJ-domain-containing protein</fullName>
    </submittedName>
</protein>
<dbReference type="InterPro" id="IPR036869">
    <property type="entry name" value="J_dom_sf"/>
</dbReference>
<dbReference type="InterPro" id="IPR001623">
    <property type="entry name" value="DnaJ_domain"/>
</dbReference>
<feature type="compositionally biased region" description="Low complexity" evidence="1">
    <location>
        <begin position="161"/>
        <end position="172"/>
    </location>
</feature>
<dbReference type="PROSITE" id="PS50076">
    <property type="entry name" value="DNAJ_2"/>
    <property type="match status" value="1"/>
</dbReference>
<dbReference type="Gene3D" id="1.10.287.110">
    <property type="entry name" value="DnaJ domain"/>
    <property type="match status" value="1"/>
</dbReference>
<dbReference type="STRING" id="183478.A0A364NB87"/>
<feature type="compositionally biased region" description="Basic and acidic residues" evidence="1">
    <location>
        <begin position="77"/>
        <end position="87"/>
    </location>
</feature>
<accession>A0A364NB87</accession>
<feature type="region of interest" description="Disordered" evidence="1">
    <location>
        <begin position="219"/>
        <end position="244"/>
    </location>
</feature>
<reference evidence="4" key="1">
    <citation type="submission" date="2018-05" db="EMBL/GenBank/DDBJ databases">
        <title>Draft genome sequence of Stemphylium lycopersici strain CIDEFI 213.</title>
        <authorList>
            <person name="Medina R."/>
            <person name="Franco M.E.E."/>
            <person name="Lucentini C.G."/>
            <person name="Saparrat M.C.N."/>
            <person name="Balatti P.A."/>
        </authorList>
    </citation>
    <scope>NUCLEOTIDE SEQUENCE [LARGE SCALE GENOMIC DNA]</scope>
    <source>
        <strain evidence="4">CIDEFI 213</strain>
    </source>
</reference>
<feature type="compositionally biased region" description="Low complexity" evidence="1">
    <location>
        <begin position="316"/>
        <end position="325"/>
    </location>
</feature>
<dbReference type="CDD" id="cd06257">
    <property type="entry name" value="DnaJ"/>
    <property type="match status" value="1"/>
</dbReference>
<sequence length="425" mass="48842">MPRSDIEEAHEAYYIYCRESGCDIIEASTCSNKYIGENFNTTRATAGTSHLERLYQDSIAQSKYEEERQRQGKGSRKTRDRDMRDPFVDLDDMWGALPKGRGHRFERDQPRRSAVGHKEPDYNPFIPSTYENCAHNREWTPPHTHSSAFRTGNHSYNTEGRAPSDADSSSSRSAKKHAEPSPKFETEFREPRRGFEFERKHYNTNDFFKMPHGEFPEYTRYYSDSPPPTLPSRRAAHGKSSKNGGPCYTTEVCNPFSFSTDYFPYTSSSSYTPFHPHYHYFPEASFSPHNPHFPHRPCTPPSFYSHFRSSRPRTPPSHFSSNSHPHPSDSDFHSHSSARSPPPGAIKPPTDLYTVLNISHTATASEIKKAHREMSLKWHPDRCNDEDKDKATEMMAEINQANDVLGDEKKRAFYDRWGVLPSDLG</sequence>
<evidence type="ECO:0000256" key="1">
    <source>
        <dbReference type="SAM" id="MobiDB-lite"/>
    </source>
</evidence>
<dbReference type="Proteomes" id="UP000249619">
    <property type="component" value="Unassembled WGS sequence"/>
</dbReference>
<dbReference type="AlphaFoldDB" id="A0A364NB87"/>